<dbReference type="EMBL" id="JABSTV010001252">
    <property type="protein sequence ID" value="KAH7947559.1"/>
    <property type="molecule type" value="Genomic_DNA"/>
</dbReference>
<protein>
    <submittedName>
        <fullName evidence="1">Uncharacterized protein</fullName>
    </submittedName>
</protein>
<accession>A0A9D4PMS9</accession>
<dbReference type="PANTHER" id="PTHR47272">
    <property type="entry name" value="DDE_TNP_1_7 DOMAIN-CONTAINING PROTEIN"/>
    <property type="match status" value="1"/>
</dbReference>
<sequence length="88" mass="9809">MNQKPRGCSAEYVTSDYVVAVVWKDNNAVSAASNFVGIGDQEDVKTWDKSKREHIFVKQPEIVGKCNRNVGGADKMDFPLSLYRTKIG</sequence>
<comment type="caution">
    <text evidence="1">The sequence shown here is derived from an EMBL/GenBank/DDBJ whole genome shotgun (WGS) entry which is preliminary data.</text>
</comment>
<name>A0A9D4PMS9_RHISA</name>
<proteinExistence type="predicted"/>
<dbReference type="Proteomes" id="UP000821837">
    <property type="component" value="Chromosome 6"/>
</dbReference>
<organism evidence="1 2">
    <name type="scientific">Rhipicephalus sanguineus</name>
    <name type="common">Brown dog tick</name>
    <name type="synonym">Ixodes sanguineus</name>
    <dbReference type="NCBI Taxonomy" id="34632"/>
    <lineage>
        <taxon>Eukaryota</taxon>
        <taxon>Metazoa</taxon>
        <taxon>Ecdysozoa</taxon>
        <taxon>Arthropoda</taxon>
        <taxon>Chelicerata</taxon>
        <taxon>Arachnida</taxon>
        <taxon>Acari</taxon>
        <taxon>Parasitiformes</taxon>
        <taxon>Ixodida</taxon>
        <taxon>Ixodoidea</taxon>
        <taxon>Ixodidae</taxon>
        <taxon>Rhipicephalinae</taxon>
        <taxon>Rhipicephalus</taxon>
        <taxon>Rhipicephalus</taxon>
    </lineage>
</organism>
<reference evidence="1" key="2">
    <citation type="submission" date="2021-09" db="EMBL/GenBank/DDBJ databases">
        <authorList>
            <person name="Jia N."/>
            <person name="Wang J."/>
            <person name="Shi W."/>
            <person name="Du L."/>
            <person name="Sun Y."/>
            <person name="Zhan W."/>
            <person name="Jiang J."/>
            <person name="Wang Q."/>
            <person name="Zhang B."/>
            <person name="Ji P."/>
            <person name="Sakyi L.B."/>
            <person name="Cui X."/>
            <person name="Yuan T."/>
            <person name="Jiang B."/>
            <person name="Yang W."/>
            <person name="Lam T.T.-Y."/>
            <person name="Chang Q."/>
            <person name="Ding S."/>
            <person name="Wang X."/>
            <person name="Zhu J."/>
            <person name="Ruan X."/>
            <person name="Zhao L."/>
            <person name="Wei J."/>
            <person name="Que T."/>
            <person name="Du C."/>
            <person name="Cheng J."/>
            <person name="Dai P."/>
            <person name="Han X."/>
            <person name="Huang E."/>
            <person name="Gao Y."/>
            <person name="Liu J."/>
            <person name="Shao H."/>
            <person name="Ye R."/>
            <person name="Li L."/>
            <person name="Wei W."/>
            <person name="Wang X."/>
            <person name="Wang C."/>
            <person name="Huo Q."/>
            <person name="Li W."/>
            <person name="Guo W."/>
            <person name="Chen H."/>
            <person name="Chen S."/>
            <person name="Zhou L."/>
            <person name="Zhou L."/>
            <person name="Ni X."/>
            <person name="Tian J."/>
            <person name="Zhou Y."/>
            <person name="Sheng Y."/>
            <person name="Liu T."/>
            <person name="Pan Y."/>
            <person name="Xia L."/>
            <person name="Li J."/>
            <person name="Zhao F."/>
            <person name="Cao W."/>
        </authorList>
    </citation>
    <scope>NUCLEOTIDE SEQUENCE</scope>
    <source>
        <strain evidence="1">Rsan-2018</strain>
        <tissue evidence="1">Larvae</tissue>
    </source>
</reference>
<keyword evidence="2" id="KW-1185">Reference proteome</keyword>
<dbReference type="AlphaFoldDB" id="A0A9D4PMS9"/>
<gene>
    <name evidence="1" type="ORF">HPB52_013307</name>
</gene>
<evidence type="ECO:0000313" key="2">
    <source>
        <dbReference type="Proteomes" id="UP000821837"/>
    </source>
</evidence>
<evidence type="ECO:0000313" key="1">
    <source>
        <dbReference type="EMBL" id="KAH7947559.1"/>
    </source>
</evidence>
<reference evidence="1" key="1">
    <citation type="journal article" date="2020" name="Cell">
        <title>Large-Scale Comparative Analyses of Tick Genomes Elucidate Their Genetic Diversity and Vector Capacities.</title>
        <authorList>
            <consortium name="Tick Genome and Microbiome Consortium (TIGMIC)"/>
            <person name="Jia N."/>
            <person name="Wang J."/>
            <person name="Shi W."/>
            <person name="Du L."/>
            <person name="Sun Y."/>
            <person name="Zhan W."/>
            <person name="Jiang J.F."/>
            <person name="Wang Q."/>
            <person name="Zhang B."/>
            <person name="Ji P."/>
            <person name="Bell-Sakyi L."/>
            <person name="Cui X.M."/>
            <person name="Yuan T.T."/>
            <person name="Jiang B.G."/>
            <person name="Yang W.F."/>
            <person name="Lam T.T."/>
            <person name="Chang Q.C."/>
            <person name="Ding S.J."/>
            <person name="Wang X.J."/>
            <person name="Zhu J.G."/>
            <person name="Ruan X.D."/>
            <person name="Zhao L."/>
            <person name="Wei J.T."/>
            <person name="Ye R.Z."/>
            <person name="Que T.C."/>
            <person name="Du C.H."/>
            <person name="Zhou Y.H."/>
            <person name="Cheng J.X."/>
            <person name="Dai P.F."/>
            <person name="Guo W.B."/>
            <person name="Han X.H."/>
            <person name="Huang E.J."/>
            <person name="Li L.F."/>
            <person name="Wei W."/>
            <person name="Gao Y.C."/>
            <person name="Liu J.Z."/>
            <person name="Shao H.Z."/>
            <person name="Wang X."/>
            <person name="Wang C.C."/>
            <person name="Yang T.C."/>
            <person name="Huo Q.B."/>
            <person name="Li W."/>
            <person name="Chen H.Y."/>
            <person name="Chen S.E."/>
            <person name="Zhou L.G."/>
            <person name="Ni X.B."/>
            <person name="Tian J.H."/>
            <person name="Sheng Y."/>
            <person name="Liu T."/>
            <person name="Pan Y.S."/>
            <person name="Xia L.Y."/>
            <person name="Li J."/>
            <person name="Zhao F."/>
            <person name="Cao W.C."/>
        </authorList>
    </citation>
    <scope>NUCLEOTIDE SEQUENCE</scope>
    <source>
        <strain evidence="1">Rsan-2018</strain>
    </source>
</reference>